<name>A0A515D9V1_9BURK</name>
<organism evidence="2 3">
    <name type="scientific">Rhodoferax sediminis</name>
    <dbReference type="NCBI Taxonomy" id="2509614"/>
    <lineage>
        <taxon>Bacteria</taxon>
        <taxon>Pseudomonadati</taxon>
        <taxon>Pseudomonadota</taxon>
        <taxon>Betaproteobacteria</taxon>
        <taxon>Burkholderiales</taxon>
        <taxon>Comamonadaceae</taxon>
        <taxon>Rhodoferax</taxon>
    </lineage>
</organism>
<dbReference type="PANTHER" id="PTHR30441">
    <property type="entry name" value="DUF748 DOMAIN-CONTAINING PROTEIN"/>
    <property type="match status" value="1"/>
</dbReference>
<dbReference type="RefSeq" id="WP_142818356.1">
    <property type="nucleotide sequence ID" value="NZ_CP035503.1"/>
</dbReference>
<dbReference type="GO" id="GO:0090313">
    <property type="term" value="P:regulation of protein targeting to membrane"/>
    <property type="evidence" value="ECO:0007669"/>
    <property type="project" value="TreeGrafter"/>
</dbReference>
<protein>
    <submittedName>
        <fullName evidence="2">DUF748 domain-containing protein</fullName>
    </submittedName>
</protein>
<evidence type="ECO:0000256" key="1">
    <source>
        <dbReference type="SAM" id="MobiDB-lite"/>
    </source>
</evidence>
<dbReference type="GO" id="GO:0005886">
    <property type="term" value="C:plasma membrane"/>
    <property type="evidence" value="ECO:0007669"/>
    <property type="project" value="TreeGrafter"/>
</dbReference>
<feature type="region of interest" description="Disordered" evidence="1">
    <location>
        <begin position="1279"/>
        <end position="1306"/>
    </location>
</feature>
<dbReference type="Proteomes" id="UP000316798">
    <property type="component" value="Chromosome"/>
</dbReference>
<evidence type="ECO:0000313" key="2">
    <source>
        <dbReference type="EMBL" id="QDL37188.1"/>
    </source>
</evidence>
<keyword evidence="3" id="KW-1185">Reference proteome</keyword>
<evidence type="ECO:0000313" key="3">
    <source>
        <dbReference type="Proteomes" id="UP000316798"/>
    </source>
</evidence>
<dbReference type="Pfam" id="PF05359">
    <property type="entry name" value="DUF748"/>
    <property type="match status" value="1"/>
</dbReference>
<sequence>MNLQSINSNKWARRVAWTAAGVVLLWGICWLAVPPILKSQAQKIASEQLGRKVTIGAVDFKPWTLELTVTDLAVATADGAGQQLHVQRLYIDGELQSILRLAPVVDAVTVDAPSLKLTRLSEGHYDIDDILARLSQPSGKPPGKPLHFALYNLALDGGSVDFTDKSVGKTHQLRDLTLSVPFLSNLDSKRGVVVQPRLAFTLNGSRFDSAAEGTPFAQTHKLDATIKLAGFDLAPYLGYIPASLPVRLQTGVIDTDLRVAFEQTSTTSVKLRGTVQASHVKLTDAKTRDLLSFDALKLTLADVQPLAQRANISSIELTGPNVAVRRDAAGRFNVDLAATPAAASTAPVATERGAKGEDTTGAAATKEAQTNAWKIQVDKVAVRGGTVAWTDETTAPHAQLALRELVFDAAAIALPFAKPLQFSGSAVLASVTGSPTASAAAAPASPSPQAASLSFGGAATDRMVSVAANLKALPLSLAAPYLASFIEPGLNGQLTAQLNADWKAPAAGAQATGLLLGVKQLTLENLALTDGKAVSQPRAPNPRNAALPSIKQIEVADARIDLDKQTVSVGKLALTDPHASVERGADKRWMFERWLKKPAASGAPRGSASKRPVAPARTWQIAINDVAIEGGAVSYRDAAMPRPVAFEVSKLTIQLKDFALDSQKPSPLTASARIGAGRTEPGRLDYHGDLGLNPLSAQGQVQAVRLPLHALEPYFGDALNIRLLRADTSFKGQVHYLESKAGPVVKVTGDSALEDFRANSVLPPGVAAVAATSPATAGAVPKATTMAAAGSLQPVSEPLLQWKALSVRGLDLTMKPGTATRVNVRQTALSDFYARVIINPNGRINLQDLVKSSAQPVAAAAPASGAAPIKPAPAVSPAPAAGGALAPIVNIGPISLVNGKVLFSDHFIKPNYSADLTELTGKLSAFSSVAPASAPTMADLELRGKAEGTASLEITGKLNPLAKPLALDITGKVRDLELPPLSPYAIKYAGHGIERGKMSLDVNYVVLPNGQLTAKNNLVLNQLSFGDEVKGAPTSLPVKLAVALLADRNGVINLDLPISGSLNDPQFSLGPIIFKAIINIIVKAVTAPFSLLANAFGGGGDELSTVAFAPGSAVLTPDARQSLDKVAKALAERPALKMTVVGTASLDAEMEGYRRERLNAMVRAEKRRETTIGASAVPAPAAAASAAAGAAAPATTVGDAEYPALLKQVYKHADLPKPRNLIGMAKDLPQAEMESLLMANIPVTEDAMRQLALARGEAVKEYLALRQVPAQQLFLGAPKAAADQPATESKPGAKWSPHADLNLATR</sequence>
<dbReference type="KEGG" id="rhf:EUB48_07730"/>
<accession>A0A515D9V1</accession>
<reference evidence="2 3" key="1">
    <citation type="submission" date="2019-01" db="EMBL/GenBank/DDBJ databases">
        <title>Genomic insights into a novel species Rhodoferax sp.</title>
        <authorList>
            <person name="Jin L."/>
        </authorList>
    </citation>
    <scope>NUCLEOTIDE SEQUENCE [LARGE SCALE GENOMIC DNA]</scope>
    <source>
        <strain evidence="2 3">CHu59-6-5</strain>
    </source>
</reference>
<dbReference type="PANTHER" id="PTHR30441:SF8">
    <property type="entry name" value="DUF748 DOMAIN-CONTAINING PROTEIN"/>
    <property type="match status" value="1"/>
</dbReference>
<dbReference type="InterPro" id="IPR008023">
    <property type="entry name" value="DUF748"/>
</dbReference>
<dbReference type="OrthoDB" id="9757969at2"/>
<dbReference type="Gene3D" id="3.30.1330.60">
    <property type="entry name" value="OmpA-like domain"/>
    <property type="match status" value="1"/>
</dbReference>
<gene>
    <name evidence="2" type="ORF">EUB48_07730</name>
</gene>
<dbReference type="InterPro" id="IPR036737">
    <property type="entry name" value="OmpA-like_sf"/>
</dbReference>
<dbReference type="InterPro" id="IPR052894">
    <property type="entry name" value="AsmA-related"/>
</dbReference>
<dbReference type="SUPFAM" id="SSF103088">
    <property type="entry name" value="OmpA-like"/>
    <property type="match status" value="1"/>
</dbReference>
<dbReference type="EMBL" id="CP035503">
    <property type="protein sequence ID" value="QDL37188.1"/>
    <property type="molecule type" value="Genomic_DNA"/>
</dbReference>
<proteinExistence type="predicted"/>